<dbReference type="Gene3D" id="2.60.40.1120">
    <property type="entry name" value="Carboxypeptidase-like, regulatory domain"/>
    <property type="match status" value="1"/>
</dbReference>
<sequence length="481" mass="55338">MLLATTVVCAQNITARLVDKNTEKPIPFAAIKTGEYNGVISNEEGYFTIQATAQNQTVTISCLGYTNKTLSVQDITDLHFIIPLDEAINQLSTVYISNKKPNADSIIARARRNLSKNYQTNLYKHDIFSRETAYMDFDKLDFNIEKSSHVKKGNLKLANSSLDSLSKAIINSKTKHFKDFKGVLYVGDSSQTKLSVQKATELLDQKNNLSIDEVQNRTERVILKYLDTTLTYKLKTGLFKIEDSLSLKEKDKQEPKKNEYEINDLKGQATELLKRSQFYDNSMLLKLLDANLYTYRFVDVSSFNNELIYIINYAPRRSKAKYTGTLYITNDTYAITRVNFKFAEGKRGEKFNLKLLLGVKYVENRRQGTVIFQKDSLNIYQPQYIKLEEGRYFYVSRPLKFIENSPEKNKTSFDFTIEGNIMTKQELLLTAHSNISQTDFKTLTEAKTVPYMTLHSYDATIWKDNQTLEPLEEMKEFKGGD</sequence>
<accession>A0A8J3BJL7</accession>
<dbReference type="InterPro" id="IPR008969">
    <property type="entry name" value="CarboxyPept-like_regulatory"/>
</dbReference>
<name>A0A8J3BJL7_9FLAO</name>
<dbReference type="EMBL" id="BMNR01000002">
    <property type="protein sequence ID" value="GGK15528.1"/>
    <property type="molecule type" value="Genomic_DNA"/>
</dbReference>
<evidence type="ECO:0000313" key="1">
    <source>
        <dbReference type="EMBL" id="GGK15528.1"/>
    </source>
</evidence>
<protein>
    <recommendedName>
        <fullName evidence="3">Carboxypeptidase-like regulatory domain-containing protein</fullName>
    </recommendedName>
</protein>
<organism evidence="1 2">
    <name type="scientific">Yeosuana aromativorans</name>
    <dbReference type="NCBI Taxonomy" id="288019"/>
    <lineage>
        <taxon>Bacteria</taxon>
        <taxon>Pseudomonadati</taxon>
        <taxon>Bacteroidota</taxon>
        <taxon>Flavobacteriia</taxon>
        <taxon>Flavobacteriales</taxon>
        <taxon>Flavobacteriaceae</taxon>
        <taxon>Yeosuana</taxon>
    </lineage>
</organism>
<keyword evidence="2" id="KW-1185">Reference proteome</keyword>
<proteinExistence type="predicted"/>
<dbReference type="Pfam" id="PF13715">
    <property type="entry name" value="CarbopepD_reg_2"/>
    <property type="match status" value="1"/>
</dbReference>
<gene>
    <name evidence="1" type="ORF">GCM10007962_07250</name>
</gene>
<dbReference type="AlphaFoldDB" id="A0A8J3BJL7"/>
<dbReference type="Proteomes" id="UP000612329">
    <property type="component" value="Unassembled WGS sequence"/>
</dbReference>
<reference evidence="1" key="1">
    <citation type="journal article" date="2014" name="Int. J. Syst. Evol. Microbiol.">
        <title>Complete genome sequence of Corynebacterium casei LMG S-19264T (=DSM 44701T), isolated from a smear-ripened cheese.</title>
        <authorList>
            <consortium name="US DOE Joint Genome Institute (JGI-PGF)"/>
            <person name="Walter F."/>
            <person name="Albersmeier A."/>
            <person name="Kalinowski J."/>
            <person name="Ruckert C."/>
        </authorList>
    </citation>
    <scope>NUCLEOTIDE SEQUENCE</scope>
    <source>
        <strain evidence="1">JCM 12862</strain>
    </source>
</reference>
<dbReference type="SUPFAM" id="SSF49464">
    <property type="entry name" value="Carboxypeptidase regulatory domain-like"/>
    <property type="match status" value="1"/>
</dbReference>
<comment type="caution">
    <text evidence="1">The sequence shown here is derived from an EMBL/GenBank/DDBJ whole genome shotgun (WGS) entry which is preliminary data.</text>
</comment>
<evidence type="ECO:0000313" key="2">
    <source>
        <dbReference type="Proteomes" id="UP000612329"/>
    </source>
</evidence>
<reference evidence="1" key="2">
    <citation type="submission" date="2020-09" db="EMBL/GenBank/DDBJ databases">
        <authorList>
            <person name="Sun Q."/>
            <person name="Ohkuma M."/>
        </authorList>
    </citation>
    <scope>NUCLEOTIDE SEQUENCE</scope>
    <source>
        <strain evidence="1">JCM 12862</strain>
    </source>
</reference>
<evidence type="ECO:0008006" key="3">
    <source>
        <dbReference type="Google" id="ProtNLM"/>
    </source>
</evidence>